<proteinExistence type="predicted"/>
<organism evidence="3 4">
    <name type="scientific">Nitrosopumilus ureiphilus</name>
    <dbReference type="NCBI Taxonomy" id="1470067"/>
    <lineage>
        <taxon>Archaea</taxon>
        <taxon>Nitrososphaerota</taxon>
        <taxon>Nitrososphaeria</taxon>
        <taxon>Nitrosopumilales</taxon>
        <taxon>Nitrosopumilaceae</taxon>
        <taxon>Nitrosopumilus</taxon>
    </lineage>
</organism>
<evidence type="ECO:0000259" key="2">
    <source>
        <dbReference type="Pfam" id="PF00589"/>
    </source>
</evidence>
<dbReference type="AlphaFoldDB" id="A0A7D5R268"/>
<dbReference type="Proteomes" id="UP000509478">
    <property type="component" value="Chromosome"/>
</dbReference>
<dbReference type="GeneID" id="56066816"/>
<feature type="domain" description="Tyr recombinase" evidence="2">
    <location>
        <begin position="50"/>
        <end position="176"/>
    </location>
</feature>
<name>A0A7D5R268_9ARCH</name>
<sequence length="210" mass="24884">MTNKTGEKDMSYMTSTTFYNKFLFWLIRLQPFINETGRPPISADDFVRFYRILYGCGLRISEGLELEIRDFNLDKHTVNIRNSKINEYSLTTILPYDIPMLEKMSETHSKSEKLFPIDRNIAWLYAKQAGRLAGFKISQTYEKREIKGIWTSIFRVSCSKRMFELDANTELVNRKLRKKSPKSINRLSKDKLNILLAWENEKFFKFMESN</sequence>
<dbReference type="SUPFAM" id="SSF56349">
    <property type="entry name" value="DNA breaking-rejoining enzymes"/>
    <property type="match status" value="1"/>
</dbReference>
<dbReference type="GO" id="GO:0003677">
    <property type="term" value="F:DNA binding"/>
    <property type="evidence" value="ECO:0007669"/>
    <property type="project" value="InterPro"/>
</dbReference>
<dbReference type="RefSeq" id="WP_179372063.1">
    <property type="nucleotide sequence ID" value="NZ_CP026995.1"/>
</dbReference>
<accession>A0A7D5R268</accession>
<protein>
    <recommendedName>
        <fullName evidence="2">Tyr recombinase domain-containing protein</fullName>
    </recommendedName>
</protein>
<evidence type="ECO:0000313" key="4">
    <source>
        <dbReference type="Proteomes" id="UP000509478"/>
    </source>
</evidence>
<dbReference type="EMBL" id="CP026995">
    <property type="protein sequence ID" value="QLH06000.1"/>
    <property type="molecule type" value="Genomic_DNA"/>
</dbReference>
<keyword evidence="4" id="KW-1185">Reference proteome</keyword>
<dbReference type="Gene3D" id="1.10.443.10">
    <property type="entry name" value="Intergrase catalytic core"/>
    <property type="match status" value="1"/>
</dbReference>
<dbReference type="Pfam" id="PF00589">
    <property type="entry name" value="Phage_integrase"/>
    <property type="match status" value="1"/>
</dbReference>
<dbReference type="GO" id="GO:0015074">
    <property type="term" value="P:DNA integration"/>
    <property type="evidence" value="ECO:0007669"/>
    <property type="project" value="InterPro"/>
</dbReference>
<dbReference type="GO" id="GO:0006310">
    <property type="term" value="P:DNA recombination"/>
    <property type="evidence" value="ECO:0007669"/>
    <property type="project" value="UniProtKB-KW"/>
</dbReference>
<keyword evidence="1" id="KW-0233">DNA recombination</keyword>
<dbReference type="InterPro" id="IPR013762">
    <property type="entry name" value="Integrase-like_cat_sf"/>
</dbReference>
<reference evidence="3 4" key="1">
    <citation type="submission" date="2018-02" db="EMBL/GenBank/DDBJ databases">
        <title>Complete genome of Nitrosopumilus ureaphilus PS0.</title>
        <authorList>
            <person name="Qin W."/>
            <person name="Zheng Y."/>
            <person name="Stahl D.A."/>
        </authorList>
    </citation>
    <scope>NUCLEOTIDE SEQUENCE [LARGE SCALE GENOMIC DNA]</scope>
    <source>
        <strain evidence="3 4">PS0</strain>
    </source>
</reference>
<dbReference type="KEGG" id="nue:C5F50_02100"/>
<evidence type="ECO:0000313" key="3">
    <source>
        <dbReference type="EMBL" id="QLH06000.1"/>
    </source>
</evidence>
<gene>
    <name evidence="3" type="ORF">C5F50_02100</name>
</gene>
<dbReference type="InterPro" id="IPR011010">
    <property type="entry name" value="DNA_brk_join_enz"/>
</dbReference>
<evidence type="ECO:0000256" key="1">
    <source>
        <dbReference type="ARBA" id="ARBA00023172"/>
    </source>
</evidence>
<dbReference type="InterPro" id="IPR002104">
    <property type="entry name" value="Integrase_catalytic"/>
</dbReference>